<dbReference type="RefSeq" id="WP_013873697.1">
    <property type="nucleotide sequence ID" value="NC_015656.1"/>
</dbReference>
<accession>F8B575</accession>
<dbReference type="PANTHER" id="PTHR20883:SF48">
    <property type="entry name" value="ECTOINE DIOXYGENASE"/>
    <property type="match status" value="1"/>
</dbReference>
<feature type="compositionally biased region" description="Polar residues" evidence="1">
    <location>
        <begin position="1"/>
        <end position="17"/>
    </location>
</feature>
<dbReference type="HOGENOM" id="CLU_993102_0_0_11"/>
<dbReference type="AlphaFoldDB" id="F8B575"/>
<dbReference type="Gene3D" id="2.60.120.620">
    <property type="entry name" value="q2cbj1_9rhob like domain"/>
    <property type="match status" value="1"/>
</dbReference>
<keyword evidence="3" id="KW-1185">Reference proteome</keyword>
<protein>
    <submittedName>
        <fullName evidence="2">Phytanoyl-CoA dioxygenase</fullName>
    </submittedName>
</protein>
<keyword evidence="2" id="KW-0560">Oxidoreductase</keyword>
<name>F8B575_9ACTN</name>
<feature type="region of interest" description="Disordered" evidence="1">
    <location>
        <begin position="1"/>
        <end position="20"/>
    </location>
</feature>
<dbReference type="PANTHER" id="PTHR20883">
    <property type="entry name" value="PHYTANOYL-COA DIOXYGENASE DOMAIN CONTAINING 1"/>
    <property type="match status" value="1"/>
</dbReference>
<evidence type="ECO:0000313" key="2">
    <source>
        <dbReference type="EMBL" id="AEH09770.1"/>
    </source>
</evidence>
<dbReference type="STRING" id="656024.FsymDg_2385"/>
<dbReference type="InterPro" id="IPR008775">
    <property type="entry name" value="Phytyl_CoA_dOase-like"/>
</dbReference>
<sequence>MTNGVDMVSETSKTKTGTGAPEAVAELAADFDRDGFVIVRGLFAEEETAALGAALADLQRRIGTGDLDRSWAGDDLGGDFDGDHPPYVHYVVGVTHLSPVAAAAIRHPVLLALVQRILGNDHWLYDVDDHGVIYQDARPGAGMTYTRIGWHSDHQSRPTSEIWPGVALTFHIDATSPANGFLRAVPGSHRGDWDAVPGGFGKIPGEVAVYCDRGDVLLHHSDLWHAAARATEDPPGGVRRHMRGSYMGGRPLAAGEHLEPFNKNALR</sequence>
<dbReference type="Pfam" id="PF05721">
    <property type="entry name" value="PhyH"/>
    <property type="match status" value="1"/>
</dbReference>
<dbReference type="GO" id="GO:0016706">
    <property type="term" value="F:2-oxoglutarate-dependent dioxygenase activity"/>
    <property type="evidence" value="ECO:0007669"/>
    <property type="project" value="UniProtKB-ARBA"/>
</dbReference>
<dbReference type="SUPFAM" id="SSF51197">
    <property type="entry name" value="Clavaminate synthase-like"/>
    <property type="match status" value="1"/>
</dbReference>
<gene>
    <name evidence="2" type="ordered locus">FsymDg_2385</name>
</gene>
<evidence type="ECO:0000313" key="3">
    <source>
        <dbReference type="Proteomes" id="UP000001549"/>
    </source>
</evidence>
<dbReference type="eggNOG" id="COG5285">
    <property type="taxonomic scope" value="Bacteria"/>
</dbReference>
<proteinExistence type="predicted"/>
<organism evidence="2 3">
    <name type="scientific">Candidatus Protofrankia datiscae</name>
    <dbReference type="NCBI Taxonomy" id="2716812"/>
    <lineage>
        <taxon>Bacteria</taxon>
        <taxon>Bacillati</taxon>
        <taxon>Actinomycetota</taxon>
        <taxon>Actinomycetes</taxon>
        <taxon>Frankiales</taxon>
        <taxon>Frankiaceae</taxon>
        <taxon>Protofrankia</taxon>
    </lineage>
</organism>
<dbReference type="EMBL" id="CP002801">
    <property type="protein sequence ID" value="AEH09770.1"/>
    <property type="molecule type" value="Genomic_DNA"/>
</dbReference>
<reference evidence="2 3" key="1">
    <citation type="submission" date="2011-05" db="EMBL/GenBank/DDBJ databases">
        <title>Complete sequence of chromosome of Frankia symbiont of Datisca glomerata.</title>
        <authorList>
            <consortium name="US DOE Joint Genome Institute"/>
            <person name="Lucas S."/>
            <person name="Han J."/>
            <person name="Lapidus A."/>
            <person name="Cheng J.-F."/>
            <person name="Goodwin L."/>
            <person name="Pitluck S."/>
            <person name="Peters L."/>
            <person name="Mikhailova N."/>
            <person name="Chertkov O."/>
            <person name="Teshima H."/>
            <person name="Han C."/>
            <person name="Tapia R."/>
            <person name="Land M."/>
            <person name="Hauser L."/>
            <person name="Kyrpides N."/>
            <person name="Ivanova N."/>
            <person name="Pagani I."/>
            <person name="Berry A."/>
            <person name="Pawlowski K."/>
            <person name="Persson T."/>
            <person name="Vanden Heuvel B."/>
            <person name="Benson D."/>
            <person name="Woyke T."/>
        </authorList>
    </citation>
    <scope>NUCLEOTIDE SEQUENCE [LARGE SCALE GENOMIC DNA]</scope>
    <source>
        <strain evidence="3">4085684</strain>
    </source>
</reference>
<dbReference type="KEGG" id="fsy:FsymDg_2385"/>
<evidence type="ECO:0000256" key="1">
    <source>
        <dbReference type="SAM" id="MobiDB-lite"/>
    </source>
</evidence>
<dbReference type="Proteomes" id="UP000001549">
    <property type="component" value="Chromosome"/>
</dbReference>
<keyword evidence="2" id="KW-0223">Dioxygenase</keyword>
<dbReference type="GO" id="GO:0005506">
    <property type="term" value="F:iron ion binding"/>
    <property type="evidence" value="ECO:0007669"/>
    <property type="project" value="UniProtKB-ARBA"/>
</dbReference>